<dbReference type="Gene3D" id="2.70.70.10">
    <property type="entry name" value="Glucose Permease (Domain IIA)"/>
    <property type="match status" value="1"/>
</dbReference>
<feature type="domain" description="M23ase beta-sheet core" evidence="8">
    <location>
        <begin position="263"/>
        <end position="370"/>
    </location>
</feature>
<keyword evidence="3" id="KW-0479">Metal-binding</keyword>
<evidence type="ECO:0000256" key="5">
    <source>
        <dbReference type="ARBA" id="ARBA00022833"/>
    </source>
</evidence>
<dbReference type="Proteomes" id="UP000199541">
    <property type="component" value="Unassembled WGS sequence"/>
</dbReference>
<sequence length="379" mass="40327">MRRTWAFLLCAMLAHPVHAQGGARTEAGAQAEQAALALKAAIERLRKANGARDRVAALTRTIRAYETGMGALRDGLRRVTLREVALSAELNAKRGRISSLLGVLTSVERTPAPLLLLHPQGPLGAVRSAMIAQDVTPELQQEVEALRHQLQRLARLRAIQQAAASTLREGMDAVQKARTDLSEAVSNRTGLPQRLTRSPEQLRRIADGVKTLQNFAAVLSEPIPGAGPRLPPFIDAKGKLPLPVEGTILRHAGQPDAAGIRRPGIVIATRPRALVTAPWPSTIRYIGPLLDYGNVIVLEPGDGYLLVLAGLGEVYGKVGQVIAAGDPVGLMGGRGADSGIVGGAAQEGGGVERPETLYMELSKGDTPVDPETWLAKTRR</sequence>
<dbReference type="CDD" id="cd12797">
    <property type="entry name" value="M23_peptidase"/>
    <property type="match status" value="1"/>
</dbReference>
<dbReference type="GO" id="GO:0016787">
    <property type="term" value="F:hydrolase activity"/>
    <property type="evidence" value="ECO:0007669"/>
    <property type="project" value="UniProtKB-KW"/>
</dbReference>
<keyword evidence="6" id="KW-0482">Metalloprotease</keyword>
<comment type="caution">
    <text evidence="9">The sequence shown here is derived from an EMBL/GenBank/DDBJ whole genome shotgun (WGS) entry which is preliminary data.</text>
</comment>
<evidence type="ECO:0000256" key="7">
    <source>
        <dbReference type="SAM" id="SignalP"/>
    </source>
</evidence>
<dbReference type="RefSeq" id="WP_051646064.1">
    <property type="nucleotide sequence ID" value="NZ_BNAB01000001.1"/>
</dbReference>
<dbReference type="InterPro" id="IPR050570">
    <property type="entry name" value="Cell_wall_metabolism_enzyme"/>
</dbReference>
<gene>
    <name evidence="9" type="ORF">SAMN05444006_104146</name>
</gene>
<keyword evidence="4 9" id="KW-0378">Hydrolase</keyword>
<keyword evidence="5" id="KW-0862">Zinc</keyword>
<evidence type="ECO:0000313" key="10">
    <source>
        <dbReference type="Proteomes" id="UP000199541"/>
    </source>
</evidence>
<organism evidence="9 10">
    <name type="scientific">Allgaiera indica</name>
    <dbReference type="NCBI Taxonomy" id="765699"/>
    <lineage>
        <taxon>Bacteria</taxon>
        <taxon>Pseudomonadati</taxon>
        <taxon>Pseudomonadota</taxon>
        <taxon>Alphaproteobacteria</taxon>
        <taxon>Rhodobacterales</taxon>
        <taxon>Paracoccaceae</taxon>
        <taxon>Allgaiera</taxon>
    </lineage>
</organism>
<name>A0A1H2U8V0_9RHOB</name>
<accession>A0A1H2U8V0</accession>
<dbReference type="PANTHER" id="PTHR21666">
    <property type="entry name" value="PEPTIDASE-RELATED"/>
    <property type="match status" value="1"/>
</dbReference>
<dbReference type="Pfam" id="PF01551">
    <property type="entry name" value="Peptidase_M23"/>
    <property type="match status" value="1"/>
</dbReference>
<dbReference type="PANTHER" id="PTHR21666:SF288">
    <property type="entry name" value="CELL DIVISION PROTEIN YTFB"/>
    <property type="match status" value="1"/>
</dbReference>
<keyword evidence="2" id="KW-0645">Protease</keyword>
<dbReference type="SUPFAM" id="SSF51261">
    <property type="entry name" value="Duplicated hybrid motif"/>
    <property type="match status" value="1"/>
</dbReference>
<evidence type="ECO:0000256" key="3">
    <source>
        <dbReference type="ARBA" id="ARBA00022723"/>
    </source>
</evidence>
<evidence type="ECO:0000259" key="8">
    <source>
        <dbReference type="Pfam" id="PF01551"/>
    </source>
</evidence>
<dbReference type="EMBL" id="FNOB01000004">
    <property type="protein sequence ID" value="SDW52019.1"/>
    <property type="molecule type" value="Genomic_DNA"/>
</dbReference>
<evidence type="ECO:0000256" key="4">
    <source>
        <dbReference type="ARBA" id="ARBA00022801"/>
    </source>
</evidence>
<feature type="chain" id="PRO_5047201150" evidence="7">
    <location>
        <begin position="20"/>
        <end position="379"/>
    </location>
</feature>
<protein>
    <submittedName>
        <fullName evidence="9">Septal ring factor EnvC, activator of murein hydrolases AmiA and AmiB</fullName>
    </submittedName>
</protein>
<feature type="signal peptide" evidence="7">
    <location>
        <begin position="1"/>
        <end position="19"/>
    </location>
</feature>
<keyword evidence="7" id="KW-0732">Signal</keyword>
<proteinExistence type="predicted"/>
<evidence type="ECO:0000256" key="1">
    <source>
        <dbReference type="ARBA" id="ARBA00001947"/>
    </source>
</evidence>
<evidence type="ECO:0000256" key="2">
    <source>
        <dbReference type="ARBA" id="ARBA00022670"/>
    </source>
</evidence>
<dbReference type="InterPro" id="IPR016047">
    <property type="entry name" value="M23ase_b-sheet_dom"/>
</dbReference>
<reference evidence="9 10" key="1">
    <citation type="submission" date="2016-10" db="EMBL/GenBank/DDBJ databases">
        <authorList>
            <person name="Varghese N."/>
            <person name="Submissions S."/>
        </authorList>
    </citation>
    <scope>NUCLEOTIDE SEQUENCE [LARGE SCALE GENOMIC DNA]</scope>
    <source>
        <strain evidence="9 10">DSM 24802</strain>
    </source>
</reference>
<evidence type="ECO:0000313" key="9">
    <source>
        <dbReference type="EMBL" id="SDW52019.1"/>
    </source>
</evidence>
<comment type="cofactor">
    <cofactor evidence="1">
        <name>Zn(2+)</name>
        <dbReference type="ChEBI" id="CHEBI:29105"/>
    </cofactor>
</comment>
<evidence type="ECO:0000256" key="6">
    <source>
        <dbReference type="ARBA" id="ARBA00023049"/>
    </source>
</evidence>
<keyword evidence="10" id="KW-1185">Reference proteome</keyword>
<dbReference type="InterPro" id="IPR011055">
    <property type="entry name" value="Dup_hybrid_motif"/>
</dbReference>